<gene>
    <name evidence="2" type="ORF">WM40_27245</name>
</gene>
<comment type="caution">
    <text evidence="2">The sequence shown here is derived from an EMBL/GenBank/DDBJ whole genome shotgun (WGS) entry which is preliminary data.</text>
</comment>
<feature type="region of interest" description="Disordered" evidence="1">
    <location>
        <begin position="50"/>
        <end position="73"/>
    </location>
</feature>
<reference evidence="2 3" key="1">
    <citation type="submission" date="2015-03" db="EMBL/GenBank/DDBJ databases">
        <title>Draft Genome Sequence of Burkholderia andropogonis type strain ICMP2807, isolated from Sorghum bicolor.</title>
        <authorList>
            <person name="Lopes-Santos L."/>
            <person name="Castro D.B."/>
            <person name="Ottoboni L.M."/>
            <person name="Park D."/>
            <person name="Weirc B.S."/>
            <person name="Destefano S.A."/>
        </authorList>
    </citation>
    <scope>NUCLEOTIDE SEQUENCE [LARGE SCALE GENOMIC DNA]</scope>
    <source>
        <strain evidence="2 3">ICMP2807</strain>
    </source>
</reference>
<organism evidence="2 3">
    <name type="scientific">Robbsia andropogonis</name>
    <dbReference type="NCBI Taxonomy" id="28092"/>
    <lineage>
        <taxon>Bacteria</taxon>
        <taxon>Pseudomonadati</taxon>
        <taxon>Pseudomonadota</taxon>
        <taxon>Betaproteobacteria</taxon>
        <taxon>Burkholderiales</taxon>
        <taxon>Burkholderiaceae</taxon>
        <taxon>Robbsia</taxon>
    </lineage>
</organism>
<dbReference type="EMBL" id="LAQU01000218">
    <property type="protein sequence ID" value="KKB60774.1"/>
    <property type="molecule type" value="Genomic_DNA"/>
</dbReference>
<dbReference type="AlphaFoldDB" id="A0A0F5JSZ1"/>
<evidence type="ECO:0000313" key="2">
    <source>
        <dbReference type="EMBL" id="KKB60774.1"/>
    </source>
</evidence>
<dbReference type="Proteomes" id="UP000033618">
    <property type="component" value="Unassembled WGS sequence"/>
</dbReference>
<keyword evidence="3" id="KW-1185">Reference proteome</keyword>
<name>A0A0F5JSZ1_9BURK</name>
<accession>A0A0F5JSZ1</accession>
<dbReference type="PATRIC" id="fig|28092.6.peg.6455"/>
<evidence type="ECO:0000256" key="1">
    <source>
        <dbReference type="SAM" id="MobiDB-lite"/>
    </source>
</evidence>
<feature type="non-terminal residue" evidence="2">
    <location>
        <position position="73"/>
    </location>
</feature>
<feature type="compositionally biased region" description="Basic and acidic residues" evidence="1">
    <location>
        <begin position="64"/>
        <end position="73"/>
    </location>
</feature>
<evidence type="ECO:0000313" key="3">
    <source>
        <dbReference type="Proteomes" id="UP000033618"/>
    </source>
</evidence>
<protein>
    <submittedName>
        <fullName evidence="2">Transposase</fullName>
    </submittedName>
</protein>
<sequence>MTNARDRRHAVELVNAARCDGARLERACAEMRIGLNTYRRWSAGGEDGRANAVHGKPSHALSQAERDAVLQTC</sequence>
<proteinExistence type="predicted"/>